<dbReference type="Gene3D" id="3.40.50.300">
    <property type="entry name" value="P-loop containing nucleotide triphosphate hydrolases"/>
    <property type="match status" value="1"/>
</dbReference>
<dbReference type="SUPFAM" id="SSF52540">
    <property type="entry name" value="P-loop containing nucleoside triphosphate hydrolases"/>
    <property type="match status" value="1"/>
</dbReference>
<feature type="domain" description="Response regulatory" evidence="10">
    <location>
        <begin position="4"/>
        <end position="118"/>
    </location>
</feature>
<dbReference type="InterPro" id="IPR027417">
    <property type="entry name" value="P-loop_NTPase"/>
</dbReference>
<evidence type="ECO:0000256" key="4">
    <source>
        <dbReference type="ARBA" id="ARBA00023012"/>
    </source>
</evidence>
<proteinExistence type="predicted"/>
<dbReference type="EMBL" id="PDNZ01000001">
    <property type="protein sequence ID" value="PWW83335.1"/>
    <property type="molecule type" value="Genomic_DNA"/>
</dbReference>
<gene>
    <name evidence="11" type="ORF">CR164_01925</name>
</gene>
<dbReference type="Pfam" id="PF25601">
    <property type="entry name" value="AAA_lid_14"/>
    <property type="match status" value="1"/>
</dbReference>
<dbReference type="PANTHER" id="PTHR32071:SF21">
    <property type="entry name" value="TRANSCRIPTIONAL REGULATORY PROTEIN FLGR"/>
    <property type="match status" value="1"/>
</dbReference>
<dbReference type="GO" id="GO:0006355">
    <property type="term" value="P:regulation of DNA-templated transcription"/>
    <property type="evidence" value="ECO:0007669"/>
    <property type="project" value="InterPro"/>
</dbReference>
<name>A0A317T9R5_9CHLB</name>
<evidence type="ECO:0000256" key="2">
    <source>
        <dbReference type="ARBA" id="ARBA00022741"/>
    </source>
</evidence>
<dbReference type="Pfam" id="PF00158">
    <property type="entry name" value="Sigma54_activat"/>
    <property type="match status" value="1"/>
</dbReference>
<evidence type="ECO:0000259" key="10">
    <source>
        <dbReference type="PROSITE" id="PS50110"/>
    </source>
</evidence>
<evidence type="ECO:0000256" key="1">
    <source>
        <dbReference type="ARBA" id="ARBA00022553"/>
    </source>
</evidence>
<evidence type="ECO:0000256" key="7">
    <source>
        <dbReference type="ARBA" id="ARBA00023163"/>
    </source>
</evidence>
<keyword evidence="3" id="KW-0067">ATP-binding</keyword>
<dbReference type="Pfam" id="PF02954">
    <property type="entry name" value="HTH_8"/>
    <property type="match status" value="1"/>
</dbReference>
<dbReference type="Gene3D" id="1.10.8.60">
    <property type="match status" value="1"/>
</dbReference>
<evidence type="ECO:0000256" key="6">
    <source>
        <dbReference type="ARBA" id="ARBA00023125"/>
    </source>
</evidence>
<dbReference type="InterPro" id="IPR002078">
    <property type="entry name" value="Sigma_54_int"/>
</dbReference>
<dbReference type="InterPro" id="IPR001789">
    <property type="entry name" value="Sig_transdc_resp-reg_receiver"/>
</dbReference>
<dbReference type="FunFam" id="3.40.50.2300:FF:000018">
    <property type="entry name" value="DNA-binding transcriptional regulator NtrC"/>
    <property type="match status" value="1"/>
</dbReference>
<dbReference type="Gene3D" id="3.40.50.2300">
    <property type="match status" value="1"/>
</dbReference>
<evidence type="ECO:0000256" key="5">
    <source>
        <dbReference type="ARBA" id="ARBA00023015"/>
    </source>
</evidence>
<sequence length="446" mass="49798">MTHKILVVDDETRYRGLYRQVLESVGFSTLEATCVKEALEIIQNEPPSLIISDVRMPDASGLELLRTTREKHIALPFLLVTAYADVNEAVKAMKLGAVDYLSKPVDLDELVTAVQDALSIKAAKPEIIIPQEKLDGVIAYSSAMLNILHDAYRIAASDANVLIMGESGVGKEVLSHFIHKCSPRHNRPMVAVNCAAIPSTLLASEMFGHEKGSFTGAEKKRQGRFREVSGGTLLLDEIGDMPLELQPAFLRTIETGRIVPIGSDKEIAVNFRLLAATNRNLVQDVKQGRFRKDLYYRLNVIAITIPPLRERKEDILPLARFFLNRGHAETKRLSREASNILGSYHWPGNVRELANAMEHARLLCQTDIIVPEHLPPTIRNFIASHTEETTQKAVPEKKIIKTLEEIEIESIKQALELSGGNRTRAAKLLGITRRGFIYKLKRFGMT</sequence>
<keyword evidence="7" id="KW-0804">Transcription</keyword>
<dbReference type="AlphaFoldDB" id="A0A317T9R5"/>
<dbReference type="InterPro" id="IPR002197">
    <property type="entry name" value="HTH_Fis"/>
</dbReference>
<dbReference type="PROSITE" id="PS50110">
    <property type="entry name" value="RESPONSE_REGULATORY"/>
    <property type="match status" value="1"/>
</dbReference>
<dbReference type="PROSITE" id="PS50045">
    <property type="entry name" value="SIGMA54_INTERACT_4"/>
    <property type="match status" value="1"/>
</dbReference>
<dbReference type="GO" id="GO:0043565">
    <property type="term" value="F:sequence-specific DNA binding"/>
    <property type="evidence" value="ECO:0007669"/>
    <property type="project" value="InterPro"/>
</dbReference>
<dbReference type="CDD" id="cd00009">
    <property type="entry name" value="AAA"/>
    <property type="match status" value="1"/>
</dbReference>
<feature type="domain" description="Sigma-54 factor interaction" evidence="9">
    <location>
        <begin position="137"/>
        <end position="362"/>
    </location>
</feature>
<dbReference type="RefSeq" id="WP_110022216.1">
    <property type="nucleotide sequence ID" value="NZ_PDNZ01000001.1"/>
</dbReference>
<feature type="modified residue" description="4-aspartylphosphate" evidence="8">
    <location>
        <position position="53"/>
    </location>
</feature>
<keyword evidence="6" id="KW-0238">DNA-binding</keyword>
<keyword evidence="12" id="KW-1185">Reference proteome</keyword>
<organism evidence="11 12">
    <name type="scientific">Prosthecochloris marina</name>
    <dbReference type="NCBI Taxonomy" id="2017681"/>
    <lineage>
        <taxon>Bacteria</taxon>
        <taxon>Pseudomonadati</taxon>
        <taxon>Chlorobiota</taxon>
        <taxon>Chlorobiia</taxon>
        <taxon>Chlorobiales</taxon>
        <taxon>Chlorobiaceae</taxon>
        <taxon>Prosthecochloris</taxon>
    </lineage>
</organism>
<protein>
    <submittedName>
        <fullName evidence="11">Sigma-54-dependent Fis family transcriptional regulator</fullName>
    </submittedName>
</protein>
<dbReference type="InterPro" id="IPR009057">
    <property type="entry name" value="Homeodomain-like_sf"/>
</dbReference>
<dbReference type="SUPFAM" id="SSF52172">
    <property type="entry name" value="CheY-like"/>
    <property type="match status" value="1"/>
</dbReference>
<dbReference type="PROSITE" id="PS00688">
    <property type="entry name" value="SIGMA54_INTERACT_3"/>
    <property type="match status" value="1"/>
</dbReference>
<dbReference type="InterPro" id="IPR058031">
    <property type="entry name" value="AAA_lid_NorR"/>
</dbReference>
<dbReference type="InterPro" id="IPR011006">
    <property type="entry name" value="CheY-like_superfamily"/>
</dbReference>
<dbReference type="PROSITE" id="PS00675">
    <property type="entry name" value="SIGMA54_INTERACT_1"/>
    <property type="match status" value="1"/>
</dbReference>
<evidence type="ECO:0000313" key="11">
    <source>
        <dbReference type="EMBL" id="PWW83335.1"/>
    </source>
</evidence>
<dbReference type="Pfam" id="PF00072">
    <property type="entry name" value="Response_reg"/>
    <property type="match status" value="1"/>
</dbReference>
<dbReference type="GO" id="GO:0005524">
    <property type="term" value="F:ATP binding"/>
    <property type="evidence" value="ECO:0007669"/>
    <property type="project" value="UniProtKB-KW"/>
</dbReference>
<dbReference type="PANTHER" id="PTHR32071">
    <property type="entry name" value="TRANSCRIPTIONAL REGULATORY PROTEIN"/>
    <property type="match status" value="1"/>
</dbReference>
<accession>A0A317T9R5</accession>
<keyword evidence="1 8" id="KW-0597">Phosphoprotein</keyword>
<keyword evidence="2" id="KW-0547">Nucleotide-binding</keyword>
<evidence type="ECO:0000313" key="12">
    <source>
        <dbReference type="Proteomes" id="UP000246278"/>
    </source>
</evidence>
<dbReference type="InterPro" id="IPR003593">
    <property type="entry name" value="AAA+_ATPase"/>
</dbReference>
<dbReference type="GO" id="GO:0000160">
    <property type="term" value="P:phosphorelay signal transduction system"/>
    <property type="evidence" value="ECO:0007669"/>
    <property type="project" value="UniProtKB-KW"/>
</dbReference>
<evidence type="ECO:0000259" key="9">
    <source>
        <dbReference type="PROSITE" id="PS50045"/>
    </source>
</evidence>
<dbReference type="InterPro" id="IPR025944">
    <property type="entry name" value="Sigma_54_int_dom_CS"/>
</dbReference>
<dbReference type="PRINTS" id="PR01590">
    <property type="entry name" value="HTHFIS"/>
</dbReference>
<dbReference type="SUPFAM" id="SSF46689">
    <property type="entry name" value="Homeodomain-like"/>
    <property type="match status" value="1"/>
</dbReference>
<dbReference type="FunFam" id="3.40.50.300:FF:000006">
    <property type="entry name" value="DNA-binding transcriptional regulator NtrC"/>
    <property type="match status" value="1"/>
</dbReference>
<reference evidence="12" key="1">
    <citation type="submission" date="2017-10" db="EMBL/GenBank/DDBJ databases">
        <authorList>
            <person name="Gaisin V.A."/>
            <person name="Rysina M.S."/>
            <person name="Grouzdev D.S."/>
        </authorList>
    </citation>
    <scope>NUCLEOTIDE SEQUENCE [LARGE SCALE GENOMIC DNA]</scope>
    <source>
        <strain evidence="12">V1</strain>
    </source>
</reference>
<evidence type="ECO:0000256" key="8">
    <source>
        <dbReference type="PROSITE-ProRule" id="PRU00169"/>
    </source>
</evidence>
<keyword evidence="4" id="KW-0902">Two-component regulatory system</keyword>
<dbReference type="SMART" id="SM00448">
    <property type="entry name" value="REC"/>
    <property type="match status" value="1"/>
</dbReference>
<dbReference type="InterPro" id="IPR025662">
    <property type="entry name" value="Sigma_54_int_dom_ATP-bd_1"/>
</dbReference>
<dbReference type="SMART" id="SM00382">
    <property type="entry name" value="AAA"/>
    <property type="match status" value="1"/>
</dbReference>
<evidence type="ECO:0000256" key="3">
    <source>
        <dbReference type="ARBA" id="ARBA00022840"/>
    </source>
</evidence>
<keyword evidence="5" id="KW-0805">Transcription regulation</keyword>
<dbReference type="OrthoDB" id="9811901at2"/>
<comment type="caution">
    <text evidence="11">The sequence shown here is derived from an EMBL/GenBank/DDBJ whole genome shotgun (WGS) entry which is preliminary data.</text>
</comment>
<dbReference type="Gene3D" id="1.10.10.60">
    <property type="entry name" value="Homeodomain-like"/>
    <property type="match status" value="1"/>
</dbReference>
<dbReference type="Proteomes" id="UP000246278">
    <property type="component" value="Unassembled WGS sequence"/>
</dbReference>